<dbReference type="InterPro" id="IPR036390">
    <property type="entry name" value="WH_DNA-bd_sf"/>
</dbReference>
<evidence type="ECO:0000256" key="1">
    <source>
        <dbReference type="SAM" id="MobiDB-lite"/>
    </source>
</evidence>
<dbReference type="InterPro" id="IPR005149">
    <property type="entry name" value="Tscrpt_reg_PadR_N"/>
</dbReference>
<feature type="region of interest" description="Disordered" evidence="1">
    <location>
        <begin position="96"/>
        <end position="116"/>
    </location>
</feature>
<dbReference type="OrthoDB" id="122286at2"/>
<dbReference type="Gene3D" id="1.10.10.10">
    <property type="entry name" value="Winged helix-like DNA-binding domain superfamily/Winged helix DNA-binding domain"/>
    <property type="match status" value="1"/>
</dbReference>
<evidence type="ECO:0000313" key="3">
    <source>
        <dbReference type="EMBL" id="SEH01233.1"/>
    </source>
</evidence>
<keyword evidence="4" id="KW-1185">Reference proteome</keyword>
<proteinExistence type="predicted"/>
<gene>
    <name evidence="3" type="ORF">SAMN05444920_119163</name>
</gene>
<name>A0A1H6EV29_9ACTN</name>
<evidence type="ECO:0000313" key="4">
    <source>
        <dbReference type="Proteomes" id="UP000236732"/>
    </source>
</evidence>
<feature type="domain" description="Transcription regulator PadR N-terminal" evidence="2">
    <location>
        <begin position="38"/>
        <end position="75"/>
    </location>
</feature>
<protein>
    <submittedName>
        <fullName evidence="3">Transcriptional regulator PadR-like family protein</fullName>
    </submittedName>
</protein>
<dbReference type="EMBL" id="FNVT01000019">
    <property type="protein sequence ID" value="SEH01233.1"/>
    <property type="molecule type" value="Genomic_DNA"/>
</dbReference>
<dbReference type="Proteomes" id="UP000236732">
    <property type="component" value="Unassembled WGS sequence"/>
</dbReference>
<dbReference type="InterPro" id="IPR036388">
    <property type="entry name" value="WH-like_DNA-bd_sf"/>
</dbReference>
<sequence length="116" mass="12353">MQPLPTITPATVDVIEALMADLNARWDLEIVKASGRAPGSVYLVLDRLERSGWVTSAWEADSVREGPRRRLYRLTGDALPAARRAVAAHAAAAHQPIGQSLPQPGVVGEGLPQPGV</sequence>
<dbReference type="AlphaFoldDB" id="A0A1H6EV29"/>
<accession>A0A1H6EV29</accession>
<organism evidence="3 4">
    <name type="scientific">Nonomuraea solani</name>
    <dbReference type="NCBI Taxonomy" id="1144553"/>
    <lineage>
        <taxon>Bacteria</taxon>
        <taxon>Bacillati</taxon>
        <taxon>Actinomycetota</taxon>
        <taxon>Actinomycetes</taxon>
        <taxon>Streptosporangiales</taxon>
        <taxon>Streptosporangiaceae</taxon>
        <taxon>Nonomuraea</taxon>
    </lineage>
</organism>
<dbReference type="SUPFAM" id="SSF46785">
    <property type="entry name" value="Winged helix' DNA-binding domain"/>
    <property type="match status" value="1"/>
</dbReference>
<reference evidence="3 4" key="1">
    <citation type="submission" date="2016-10" db="EMBL/GenBank/DDBJ databases">
        <authorList>
            <person name="de Groot N.N."/>
        </authorList>
    </citation>
    <scope>NUCLEOTIDE SEQUENCE [LARGE SCALE GENOMIC DNA]</scope>
    <source>
        <strain evidence="3 4">CGMCC 4.7037</strain>
    </source>
</reference>
<evidence type="ECO:0000259" key="2">
    <source>
        <dbReference type="Pfam" id="PF03551"/>
    </source>
</evidence>
<dbReference type="Pfam" id="PF03551">
    <property type="entry name" value="PadR"/>
    <property type="match status" value="1"/>
</dbReference>
<dbReference type="RefSeq" id="WP_103962404.1">
    <property type="nucleotide sequence ID" value="NZ_FNVT01000019.1"/>
</dbReference>